<protein>
    <submittedName>
        <fullName evidence="5">Lytic transglycosylase domain-containing protein</fullName>
        <ecNumber evidence="5">4.2.2.n1</ecNumber>
    </submittedName>
</protein>
<dbReference type="PANTHER" id="PTHR37423:SF2">
    <property type="entry name" value="MEMBRANE-BOUND LYTIC MUREIN TRANSGLYCOSYLASE C"/>
    <property type="match status" value="1"/>
</dbReference>
<dbReference type="EMBL" id="JAYWLC010000005">
    <property type="protein sequence ID" value="MER5171743.1"/>
    <property type="molecule type" value="Genomic_DNA"/>
</dbReference>
<proteinExistence type="inferred from homology"/>
<evidence type="ECO:0000313" key="5">
    <source>
        <dbReference type="EMBL" id="MER5171743.1"/>
    </source>
</evidence>
<feature type="compositionally biased region" description="Polar residues" evidence="3">
    <location>
        <begin position="1"/>
        <end position="14"/>
    </location>
</feature>
<comment type="similarity">
    <text evidence="1">Belongs to the transglycosylase Slt family.</text>
</comment>
<evidence type="ECO:0000313" key="6">
    <source>
        <dbReference type="Proteomes" id="UP001438953"/>
    </source>
</evidence>
<feature type="domain" description="Transglycosylase SLT" evidence="4">
    <location>
        <begin position="123"/>
        <end position="219"/>
    </location>
</feature>
<sequence length="259" mass="27674">MSMQSQTPTVNRYSPKTVRPPAPGTKRLITIQINPEEQKAALAARSATPFTPVMPQTAAAPPANSAYKWYWNLISPTLGDRAGRFEQAIAALSQGPKGQSVRAPRLADLKRIADVHGSQILAATIGTQVSPALVLAMISTESAGRHDAISHAGAVGLMQLIPATAERFDVADSKDPSQNIKGGVAYLDWLMTEFDRDPLMVIAAYNAGENAVKRNNGVPPFSETRDYVPKVLAAWSVARGLCLTPPELVTDGCVFADRG</sequence>
<evidence type="ECO:0000256" key="2">
    <source>
        <dbReference type="ARBA" id="ARBA00009387"/>
    </source>
</evidence>
<comment type="similarity">
    <text evidence="2">Belongs to the virb1 family.</text>
</comment>
<dbReference type="EC" id="4.2.2.n1" evidence="5"/>
<feature type="region of interest" description="Disordered" evidence="3">
    <location>
        <begin position="1"/>
        <end position="24"/>
    </location>
</feature>
<dbReference type="InterPro" id="IPR023346">
    <property type="entry name" value="Lysozyme-like_dom_sf"/>
</dbReference>
<dbReference type="PANTHER" id="PTHR37423">
    <property type="entry name" value="SOLUBLE LYTIC MUREIN TRANSGLYCOSYLASE-RELATED"/>
    <property type="match status" value="1"/>
</dbReference>
<dbReference type="SUPFAM" id="SSF53955">
    <property type="entry name" value="Lysozyme-like"/>
    <property type="match status" value="1"/>
</dbReference>
<reference evidence="5 6" key="2">
    <citation type="submission" date="2024-06" db="EMBL/GenBank/DDBJ databases">
        <title>Thioclava kandeliae sp. nov. from a rhizosphere soil sample of Kandelia candel in a mangrove.</title>
        <authorList>
            <person name="Mu T."/>
        </authorList>
    </citation>
    <scope>NUCLEOTIDE SEQUENCE [LARGE SCALE GENOMIC DNA]</scope>
    <source>
        <strain evidence="5 6">CPCC 100088</strain>
    </source>
</reference>
<organism evidence="5 6">
    <name type="scientific">Thioclava kandeliae</name>
    <dbReference type="NCBI Taxonomy" id="3070818"/>
    <lineage>
        <taxon>Bacteria</taxon>
        <taxon>Pseudomonadati</taxon>
        <taxon>Pseudomonadota</taxon>
        <taxon>Alphaproteobacteria</taxon>
        <taxon>Rhodobacterales</taxon>
        <taxon>Paracoccaceae</taxon>
        <taxon>Thioclava</taxon>
    </lineage>
</organism>
<evidence type="ECO:0000256" key="3">
    <source>
        <dbReference type="SAM" id="MobiDB-lite"/>
    </source>
</evidence>
<keyword evidence="5" id="KW-0456">Lyase</keyword>
<reference evidence="5 6" key="1">
    <citation type="submission" date="2024-01" db="EMBL/GenBank/DDBJ databases">
        <authorList>
            <person name="Deng Y."/>
            <person name="Su J."/>
        </authorList>
    </citation>
    <scope>NUCLEOTIDE SEQUENCE [LARGE SCALE GENOMIC DNA]</scope>
    <source>
        <strain evidence="5 6">CPCC 100088</strain>
    </source>
</reference>
<keyword evidence="6" id="KW-1185">Reference proteome</keyword>
<dbReference type="GO" id="GO:0016829">
    <property type="term" value="F:lyase activity"/>
    <property type="evidence" value="ECO:0007669"/>
    <property type="project" value="UniProtKB-KW"/>
</dbReference>
<dbReference type="Gene3D" id="1.10.530.10">
    <property type="match status" value="1"/>
</dbReference>
<evidence type="ECO:0000259" key="4">
    <source>
        <dbReference type="Pfam" id="PF01464"/>
    </source>
</evidence>
<dbReference type="InterPro" id="IPR008258">
    <property type="entry name" value="Transglycosylase_SLT_dom_1"/>
</dbReference>
<dbReference type="CDD" id="cd00254">
    <property type="entry name" value="LT-like"/>
    <property type="match status" value="1"/>
</dbReference>
<dbReference type="Pfam" id="PF01464">
    <property type="entry name" value="SLT"/>
    <property type="match status" value="1"/>
</dbReference>
<comment type="caution">
    <text evidence="5">The sequence shown here is derived from an EMBL/GenBank/DDBJ whole genome shotgun (WGS) entry which is preliminary data.</text>
</comment>
<dbReference type="Proteomes" id="UP001438953">
    <property type="component" value="Unassembled WGS sequence"/>
</dbReference>
<evidence type="ECO:0000256" key="1">
    <source>
        <dbReference type="ARBA" id="ARBA00007734"/>
    </source>
</evidence>
<accession>A0ABV1SFR4</accession>
<name>A0ABV1SFR4_9RHOB</name>
<gene>
    <name evidence="5" type="ORF">VSX56_08130</name>
</gene>